<evidence type="ECO:0000256" key="2">
    <source>
        <dbReference type="ARBA" id="ARBA00022448"/>
    </source>
</evidence>
<dbReference type="PANTHER" id="PTHR45649">
    <property type="entry name" value="AMINO-ACID PERMEASE BAT1"/>
    <property type="match status" value="1"/>
</dbReference>
<dbReference type="FunFam" id="1.20.1740.10:FF:000046">
    <property type="entry name" value="Amino-acid permease, putative"/>
    <property type="match status" value="1"/>
</dbReference>
<feature type="transmembrane region" description="Helical" evidence="7">
    <location>
        <begin position="59"/>
        <end position="81"/>
    </location>
</feature>
<evidence type="ECO:0000256" key="1">
    <source>
        <dbReference type="ARBA" id="ARBA00004141"/>
    </source>
</evidence>
<dbReference type="PROSITE" id="PS00218">
    <property type="entry name" value="AMINO_ACID_PERMEASE_1"/>
    <property type="match status" value="1"/>
</dbReference>
<evidence type="ECO:0000256" key="6">
    <source>
        <dbReference type="ARBA" id="ARBA00023136"/>
    </source>
</evidence>
<dbReference type="AlphaFoldDB" id="A0A9W9I5L9"/>
<dbReference type="Proteomes" id="UP001146351">
    <property type="component" value="Unassembled WGS sequence"/>
</dbReference>
<dbReference type="InterPro" id="IPR025337">
    <property type="entry name" value="Questin_oxidase-like"/>
</dbReference>
<dbReference type="PANTHER" id="PTHR45649:SF14">
    <property type="entry name" value="GABA PERMEASE"/>
    <property type="match status" value="1"/>
</dbReference>
<evidence type="ECO:0000256" key="7">
    <source>
        <dbReference type="SAM" id="Phobius"/>
    </source>
</evidence>
<feature type="transmembrane region" description="Helical" evidence="7">
    <location>
        <begin position="460"/>
        <end position="479"/>
    </location>
</feature>
<evidence type="ECO:0000256" key="5">
    <source>
        <dbReference type="ARBA" id="ARBA00023002"/>
    </source>
</evidence>
<keyword evidence="3 7" id="KW-0812">Transmembrane</keyword>
<comment type="subcellular location">
    <subcellularLocation>
        <location evidence="1">Membrane</location>
        <topology evidence="1">Multi-pass membrane protein</topology>
    </subcellularLocation>
</comment>
<organism evidence="8 9">
    <name type="scientific">Penicillium capsulatum</name>
    <dbReference type="NCBI Taxonomy" id="69766"/>
    <lineage>
        <taxon>Eukaryota</taxon>
        <taxon>Fungi</taxon>
        <taxon>Dikarya</taxon>
        <taxon>Ascomycota</taxon>
        <taxon>Pezizomycotina</taxon>
        <taxon>Eurotiomycetes</taxon>
        <taxon>Eurotiomycetidae</taxon>
        <taxon>Eurotiales</taxon>
        <taxon>Aspergillaceae</taxon>
        <taxon>Penicillium</taxon>
    </lineage>
</organism>
<evidence type="ECO:0008006" key="10">
    <source>
        <dbReference type="Google" id="ProtNLM"/>
    </source>
</evidence>
<comment type="caution">
    <text evidence="8">The sequence shown here is derived from an EMBL/GenBank/DDBJ whole genome shotgun (WGS) entry which is preliminary data.</text>
</comment>
<dbReference type="OrthoDB" id="4476201at2759"/>
<feature type="transmembrane region" description="Helical" evidence="7">
    <location>
        <begin position="181"/>
        <end position="201"/>
    </location>
</feature>
<dbReference type="GO" id="GO:0016491">
    <property type="term" value="F:oxidoreductase activity"/>
    <property type="evidence" value="ECO:0007669"/>
    <property type="project" value="UniProtKB-KW"/>
</dbReference>
<feature type="transmembrane region" description="Helical" evidence="7">
    <location>
        <begin position="222"/>
        <end position="239"/>
    </location>
</feature>
<feature type="transmembrane region" description="Helical" evidence="7">
    <location>
        <begin position="24"/>
        <end position="47"/>
    </location>
</feature>
<sequence>MKDHVDDDAQLAQMGHKQELKRQFSLLSMLGLAFAILNSWTALSASLSLSLPSGGPASVIWGLVTAGVCSLCMATSLAEFLSAYPTAGGQYHWVAVISWGSWMPILSWITGWVNCAGWVALVATGGLLGSELVLGVISLMHPSYESQRWHQFLIYIAYNIAGFIINALMNNILPYFNKAAFTWSLTGFAVICITVLACASPNYNSGDFVFRDFINTTGWPDGIAWLLGLLQGGLGVTGFDGVAHMIEEIPNPSVEGPKIMIACVGIGTVTGTIFLIVLLFVAGPIDKIIDAAAGPLLAIIKNATQNNAGAICLLIFPLVCMLFATTAIMTTSSRMCYAFARDGGLPASPFFSKVHPKLNVPLNSLLLNLALVIIFGCIFLGSNSAFNAIVSASVVMLDLAYGIPIAINCIRGRKMLPSRPFVLPNAVGWTLNLISLAYISLTTVLFLFPPGIPATGSSMNYCVAAFAIVFIISTITWFVDGRKNYVGPRIEVEVLSGQVGGQPEQPIPFVEPMFQVSWPSLKSLNPFSGEKRVIYLSPVKAHEIENAQEKPARALKHLLKLNHANYAILYNNRKFHNHAPHLLTSAFLQGADADDLTRVYETESKLLDAWVDSPAEVTIDDWKDHLGCREYQKAFVDFFEDELVRFNYDWKEVVAEYLFSGDEPVFHAIIADLGHPLIHLAYAFEVSSREVAMEALGLAMTCYNSMHKYLDDPVPSRLEASYRSTSVFKIFEKVRVDKQLDGLFATPGDHNLDKLFDNREAVLLNHWNAWTLENPIEQFRESQELAVALLIATHGDPTQKHDFFLLHALTTSHAVRVLLPLIPARFQIPLLRQWWLFTLAAYIAQLRPQIVLDRVRNFDLKGRNWNWVAQQAVKGEYSVDAHYVKGLRSLKEVALTWGDHDEFYLKAAVKFAEEFSGWGGFV</sequence>
<reference evidence="8" key="2">
    <citation type="journal article" date="2023" name="IMA Fungus">
        <title>Comparative genomic study of the Penicillium genus elucidates a diverse pangenome and 15 lateral gene transfer events.</title>
        <authorList>
            <person name="Petersen C."/>
            <person name="Sorensen T."/>
            <person name="Nielsen M.R."/>
            <person name="Sondergaard T.E."/>
            <person name="Sorensen J.L."/>
            <person name="Fitzpatrick D.A."/>
            <person name="Frisvad J.C."/>
            <person name="Nielsen K.L."/>
        </authorList>
    </citation>
    <scope>NUCLEOTIDE SEQUENCE</scope>
    <source>
        <strain evidence="8">IBT 21917</strain>
    </source>
</reference>
<dbReference type="Pfam" id="PF13520">
    <property type="entry name" value="AA_permease_2"/>
    <property type="match status" value="1"/>
</dbReference>
<feature type="transmembrane region" description="Helical" evidence="7">
    <location>
        <begin position="360"/>
        <end position="381"/>
    </location>
</feature>
<dbReference type="Pfam" id="PF14027">
    <property type="entry name" value="Questin_oxidase"/>
    <property type="match status" value="1"/>
</dbReference>
<keyword evidence="9" id="KW-1185">Reference proteome</keyword>
<feature type="transmembrane region" description="Helical" evidence="7">
    <location>
        <begin position="427"/>
        <end position="448"/>
    </location>
</feature>
<dbReference type="InterPro" id="IPR004840">
    <property type="entry name" value="Amino_acid_permease_CS"/>
</dbReference>
<evidence type="ECO:0000313" key="9">
    <source>
        <dbReference type="Proteomes" id="UP001146351"/>
    </source>
</evidence>
<accession>A0A9W9I5L9</accession>
<feature type="transmembrane region" description="Helical" evidence="7">
    <location>
        <begin position="152"/>
        <end position="169"/>
    </location>
</feature>
<evidence type="ECO:0000313" key="8">
    <source>
        <dbReference type="EMBL" id="KAJ5162310.1"/>
    </source>
</evidence>
<dbReference type="GO" id="GO:0016020">
    <property type="term" value="C:membrane"/>
    <property type="evidence" value="ECO:0007669"/>
    <property type="project" value="UniProtKB-SubCell"/>
</dbReference>
<dbReference type="Gene3D" id="1.20.1740.10">
    <property type="entry name" value="Amino acid/polyamine transporter I"/>
    <property type="match status" value="1"/>
</dbReference>
<protein>
    <recommendedName>
        <fullName evidence="10">Amino acid permease</fullName>
    </recommendedName>
</protein>
<dbReference type="InterPro" id="IPR002293">
    <property type="entry name" value="AA/rel_permease1"/>
</dbReference>
<evidence type="ECO:0000256" key="4">
    <source>
        <dbReference type="ARBA" id="ARBA00022989"/>
    </source>
</evidence>
<reference evidence="8" key="1">
    <citation type="submission" date="2022-11" db="EMBL/GenBank/DDBJ databases">
        <authorList>
            <person name="Petersen C."/>
        </authorList>
    </citation>
    <scope>NUCLEOTIDE SEQUENCE</scope>
    <source>
        <strain evidence="8">IBT 21917</strain>
    </source>
</reference>
<keyword evidence="5" id="KW-0560">Oxidoreductase</keyword>
<keyword evidence="4 7" id="KW-1133">Transmembrane helix</keyword>
<keyword evidence="6 7" id="KW-0472">Membrane</keyword>
<feature type="transmembrane region" description="Helical" evidence="7">
    <location>
        <begin position="118"/>
        <end position="140"/>
    </location>
</feature>
<dbReference type="EMBL" id="JAPQKO010000005">
    <property type="protein sequence ID" value="KAJ5162310.1"/>
    <property type="molecule type" value="Genomic_DNA"/>
</dbReference>
<proteinExistence type="predicted"/>
<feature type="transmembrane region" description="Helical" evidence="7">
    <location>
        <begin position="311"/>
        <end position="340"/>
    </location>
</feature>
<feature type="transmembrane region" description="Helical" evidence="7">
    <location>
        <begin position="259"/>
        <end position="281"/>
    </location>
</feature>
<dbReference type="GO" id="GO:0006865">
    <property type="term" value="P:amino acid transport"/>
    <property type="evidence" value="ECO:0007669"/>
    <property type="project" value="InterPro"/>
</dbReference>
<evidence type="ECO:0000256" key="3">
    <source>
        <dbReference type="ARBA" id="ARBA00022692"/>
    </source>
</evidence>
<dbReference type="GO" id="GO:0015101">
    <property type="term" value="F:organic cation transmembrane transporter activity"/>
    <property type="evidence" value="ECO:0007669"/>
    <property type="project" value="UniProtKB-ARBA"/>
</dbReference>
<gene>
    <name evidence="8" type="ORF">N7492_007702</name>
</gene>
<keyword evidence="2" id="KW-0813">Transport</keyword>
<name>A0A9W9I5L9_9EURO</name>
<feature type="transmembrane region" description="Helical" evidence="7">
    <location>
        <begin position="388"/>
        <end position="407"/>
    </location>
</feature>
<feature type="transmembrane region" description="Helical" evidence="7">
    <location>
        <begin position="93"/>
        <end position="112"/>
    </location>
</feature>